<dbReference type="InterPro" id="IPR052954">
    <property type="entry name" value="GPCR-Ligand_Int"/>
</dbReference>
<reference evidence="7" key="2">
    <citation type="submission" date="2023-04" db="EMBL/GenBank/DDBJ databases">
        <authorList>
            <person name="Bu L."/>
            <person name="Lu L."/>
            <person name="Laidemitt M.R."/>
            <person name="Zhang S.M."/>
            <person name="Mutuku M."/>
            <person name="Mkoji G."/>
            <person name="Steinauer M."/>
            <person name="Loker E.S."/>
        </authorList>
    </citation>
    <scope>NUCLEOTIDE SEQUENCE</scope>
    <source>
        <strain evidence="7">KasaAsao</strain>
        <tissue evidence="7">Whole Snail</tissue>
    </source>
</reference>
<dbReference type="PANTHER" id="PTHR46641:SF18">
    <property type="entry name" value="G-PROTEIN COUPLED RECEPTORS FAMILY 1 PROFILE DOMAIN-CONTAINING PROTEIN"/>
    <property type="match status" value="1"/>
</dbReference>
<evidence type="ECO:0000313" key="8">
    <source>
        <dbReference type="Proteomes" id="UP001233172"/>
    </source>
</evidence>
<organism evidence="7 8">
    <name type="scientific">Biomphalaria pfeifferi</name>
    <name type="common">Bloodfluke planorb</name>
    <name type="synonym">Freshwater snail</name>
    <dbReference type="NCBI Taxonomy" id="112525"/>
    <lineage>
        <taxon>Eukaryota</taxon>
        <taxon>Metazoa</taxon>
        <taxon>Spiralia</taxon>
        <taxon>Lophotrochozoa</taxon>
        <taxon>Mollusca</taxon>
        <taxon>Gastropoda</taxon>
        <taxon>Heterobranchia</taxon>
        <taxon>Euthyneura</taxon>
        <taxon>Panpulmonata</taxon>
        <taxon>Hygrophila</taxon>
        <taxon>Lymnaeoidea</taxon>
        <taxon>Planorbidae</taxon>
        <taxon>Biomphalaria</taxon>
    </lineage>
</organism>
<feature type="transmembrane region" description="Helical" evidence="5">
    <location>
        <begin position="166"/>
        <end position="185"/>
    </location>
</feature>
<feature type="transmembrane region" description="Helical" evidence="5">
    <location>
        <begin position="267"/>
        <end position="288"/>
    </location>
</feature>
<feature type="transmembrane region" description="Helical" evidence="5">
    <location>
        <begin position="225"/>
        <end position="246"/>
    </location>
</feature>
<keyword evidence="2 5" id="KW-0812">Transmembrane</keyword>
<feature type="transmembrane region" description="Helical" evidence="5">
    <location>
        <begin position="43"/>
        <end position="65"/>
    </location>
</feature>
<dbReference type="InterPro" id="IPR000276">
    <property type="entry name" value="GPCR_Rhodpsn"/>
</dbReference>
<keyword evidence="8" id="KW-1185">Reference proteome</keyword>
<gene>
    <name evidence="7" type="ORF">Bpfe_025935</name>
</gene>
<proteinExistence type="predicted"/>
<dbReference type="Gene3D" id="1.20.1070.10">
    <property type="entry name" value="Rhodopsin 7-helix transmembrane proteins"/>
    <property type="match status" value="1"/>
</dbReference>
<feature type="transmembrane region" description="Helical" evidence="5">
    <location>
        <begin position="77"/>
        <end position="96"/>
    </location>
</feature>
<dbReference type="Pfam" id="PF00001">
    <property type="entry name" value="7tm_1"/>
    <property type="match status" value="1"/>
</dbReference>
<keyword evidence="4 5" id="KW-0472">Membrane</keyword>
<keyword evidence="3 5" id="KW-1133">Transmembrane helix</keyword>
<evidence type="ECO:0000256" key="2">
    <source>
        <dbReference type="ARBA" id="ARBA00022692"/>
    </source>
</evidence>
<sequence length="344" mass="38833">METLYLLYNQSVHSVNLSVFISNVTPIAASDSFGSISSSVRNVINVFAVPTLCFISFAGNFINLLVLRRYGYKEPNIMFLTSLVVVEMLLTLLHAIMSFGDILKYIDVAAALRVGAFTAIYFNVPRTMVVSINVCHVTTIAVERVIAVCLPFHASRLFTFSRIKKLLIFIYVFPIVFLSPALFILEHKWIYSPVLNATLIVPVETQFFKSNKVSVSTYMNVPGNVFSTFIPLILIACSLLVLFKLFQRKISFSTRTSSKKIKSQKGMKILFSICLATILISTPGIYLLKYCEFTNLTSGDLYSLFYDISKLLCQLHAATDFFIYITMSSKFLKIFKELFGLQKK</sequence>
<reference evidence="7" key="1">
    <citation type="journal article" date="2023" name="PLoS Negl. Trop. Dis.">
        <title>A genome sequence for Biomphalaria pfeifferi, the major vector snail for the human-infecting parasite Schistosoma mansoni.</title>
        <authorList>
            <person name="Bu L."/>
            <person name="Lu L."/>
            <person name="Laidemitt M.R."/>
            <person name="Zhang S.M."/>
            <person name="Mutuku M."/>
            <person name="Mkoji G."/>
            <person name="Steinauer M."/>
            <person name="Loker E.S."/>
        </authorList>
    </citation>
    <scope>NUCLEOTIDE SEQUENCE</scope>
    <source>
        <strain evidence="7">KasaAsao</strain>
    </source>
</reference>
<dbReference type="EMBL" id="JASAOG010000194">
    <property type="protein sequence ID" value="KAK0044647.1"/>
    <property type="molecule type" value="Genomic_DNA"/>
</dbReference>
<feature type="transmembrane region" description="Helical" evidence="5">
    <location>
        <begin position="102"/>
        <end position="122"/>
    </location>
</feature>
<dbReference type="Proteomes" id="UP001233172">
    <property type="component" value="Unassembled WGS sequence"/>
</dbReference>
<dbReference type="GO" id="GO:0004930">
    <property type="term" value="F:G protein-coupled receptor activity"/>
    <property type="evidence" value="ECO:0007669"/>
    <property type="project" value="InterPro"/>
</dbReference>
<protein>
    <submittedName>
        <fullName evidence="7">Thyrotropin-releasing hormone receptor</fullName>
    </submittedName>
</protein>
<dbReference type="PROSITE" id="PS50262">
    <property type="entry name" value="G_PROTEIN_RECEP_F1_2"/>
    <property type="match status" value="1"/>
</dbReference>
<evidence type="ECO:0000313" key="7">
    <source>
        <dbReference type="EMBL" id="KAK0044647.1"/>
    </source>
</evidence>
<evidence type="ECO:0000256" key="1">
    <source>
        <dbReference type="ARBA" id="ARBA00004370"/>
    </source>
</evidence>
<feature type="domain" description="G-protein coupled receptors family 1 profile" evidence="6">
    <location>
        <begin position="59"/>
        <end position="324"/>
    </location>
</feature>
<keyword evidence="7" id="KW-0675">Receptor</keyword>
<dbReference type="PANTHER" id="PTHR46641">
    <property type="entry name" value="FMRFAMIDE RECEPTOR-RELATED"/>
    <property type="match status" value="1"/>
</dbReference>
<comment type="subcellular location">
    <subcellularLocation>
        <location evidence="1">Membrane</location>
    </subcellularLocation>
</comment>
<evidence type="ECO:0000259" key="6">
    <source>
        <dbReference type="PROSITE" id="PS50262"/>
    </source>
</evidence>
<dbReference type="AlphaFoldDB" id="A0AAD8AZB9"/>
<name>A0AAD8AZB9_BIOPF</name>
<feature type="transmembrane region" description="Helical" evidence="5">
    <location>
        <begin position="308"/>
        <end position="327"/>
    </location>
</feature>
<dbReference type="InterPro" id="IPR017452">
    <property type="entry name" value="GPCR_Rhodpsn_7TM"/>
</dbReference>
<evidence type="ECO:0000256" key="4">
    <source>
        <dbReference type="ARBA" id="ARBA00023136"/>
    </source>
</evidence>
<dbReference type="SUPFAM" id="SSF81321">
    <property type="entry name" value="Family A G protein-coupled receptor-like"/>
    <property type="match status" value="1"/>
</dbReference>
<evidence type="ECO:0000256" key="3">
    <source>
        <dbReference type="ARBA" id="ARBA00022989"/>
    </source>
</evidence>
<comment type="caution">
    <text evidence="7">The sequence shown here is derived from an EMBL/GenBank/DDBJ whole genome shotgun (WGS) entry which is preliminary data.</text>
</comment>
<accession>A0AAD8AZB9</accession>
<evidence type="ECO:0000256" key="5">
    <source>
        <dbReference type="SAM" id="Phobius"/>
    </source>
</evidence>
<dbReference type="GO" id="GO:0016020">
    <property type="term" value="C:membrane"/>
    <property type="evidence" value="ECO:0007669"/>
    <property type="project" value="UniProtKB-SubCell"/>
</dbReference>